<reference evidence="12" key="1">
    <citation type="submission" date="2018-02" db="EMBL/GenBank/DDBJ databases">
        <title>Glaesserella australis sp. nov., isolated from the lungs of pigs.</title>
        <authorList>
            <person name="Turni C."/>
            <person name="Christensen H."/>
        </authorList>
    </citation>
    <scope>NUCLEOTIDE SEQUENCE [LARGE SCALE GENOMIC DNA]</scope>
    <source>
        <strain evidence="12">HS4635</strain>
    </source>
</reference>
<dbReference type="RefSeq" id="WP_111750703.1">
    <property type="nucleotide sequence ID" value="NZ_PTPX01000018.1"/>
</dbReference>
<dbReference type="InterPro" id="IPR027417">
    <property type="entry name" value="P-loop_NTPase"/>
</dbReference>
<dbReference type="InterPro" id="IPR017871">
    <property type="entry name" value="ABC_transporter-like_CS"/>
</dbReference>
<dbReference type="PANTHER" id="PTHR11384">
    <property type="entry name" value="ATP-BINDING CASSETTE, SUB-FAMILY D MEMBER"/>
    <property type="match status" value="1"/>
</dbReference>
<dbReference type="PROSITE" id="PS50893">
    <property type="entry name" value="ABC_TRANSPORTER_2"/>
    <property type="match status" value="1"/>
</dbReference>
<dbReference type="InterPro" id="IPR036640">
    <property type="entry name" value="ABC1_TM_sf"/>
</dbReference>
<comment type="caution">
    <text evidence="11">The sequence shown here is derived from an EMBL/GenBank/DDBJ whole genome shotgun (WGS) entry which is preliminary data.</text>
</comment>
<feature type="transmembrane region" description="Helical" evidence="8">
    <location>
        <begin position="182"/>
        <end position="202"/>
    </location>
</feature>
<evidence type="ECO:0000256" key="5">
    <source>
        <dbReference type="ARBA" id="ARBA00022840"/>
    </source>
</evidence>
<dbReference type="Pfam" id="PF00005">
    <property type="entry name" value="ABC_tran"/>
    <property type="match status" value="1"/>
</dbReference>
<keyword evidence="4" id="KW-0547">Nucleotide-binding</keyword>
<feature type="domain" description="ABC transporter" evidence="9">
    <location>
        <begin position="360"/>
        <end position="553"/>
    </location>
</feature>
<feature type="transmembrane region" description="Helical" evidence="8">
    <location>
        <begin position="21"/>
        <end position="45"/>
    </location>
</feature>
<dbReference type="SMART" id="SM00382">
    <property type="entry name" value="AAA"/>
    <property type="match status" value="1"/>
</dbReference>
<dbReference type="InterPro" id="IPR003439">
    <property type="entry name" value="ABC_transporter-like_ATP-bd"/>
</dbReference>
<keyword evidence="7 8" id="KW-0472">Membrane</keyword>
<dbReference type="AlphaFoldDB" id="A0A328BYN3"/>
<feature type="domain" description="ABC transmembrane type-1" evidence="10">
    <location>
        <begin position="24"/>
        <end position="326"/>
    </location>
</feature>
<evidence type="ECO:0000256" key="1">
    <source>
        <dbReference type="ARBA" id="ARBA00004651"/>
    </source>
</evidence>
<accession>A0A328BYN3</accession>
<dbReference type="InterPro" id="IPR003593">
    <property type="entry name" value="AAA+_ATPase"/>
</dbReference>
<dbReference type="SUPFAM" id="SSF90123">
    <property type="entry name" value="ABC transporter transmembrane region"/>
    <property type="match status" value="1"/>
</dbReference>
<dbReference type="OrthoDB" id="9810134at2"/>
<keyword evidence="3 8" id="KW-0812">Transmembrane</keyword>
<evidence type="ECO:0000256" key="2">
    <source>
        <dbReference type="ARBA" id="ARBA00022448"/>
    </source>
</evidence>
<dbReference type="GO" id="GO:0140359">
    <property type="term" value="F:ABC-type transporter activity"/>
    <property type="evidence" value="ECO:0007669"/>
    <property type="project" value="InterPro"/>
</dbReference>
<dbReference type="SUPFAM" id="SSF52540">
    <property type="entry name" value="P-loop containing nucleoside triphosphate hydrolases"/>
    <property type="match status" value="1"/>
</dbReference>
<evidence type="ECO:0000313" key="12">
    <source>
        <dbReference type="Proteomes" id="UP000248689"/>
    </source>
</evidence>
<sequence length="553" mass="64518">MKTLRYFGQLASPFWFRRQQWFEWLLLLTMLGFALLIIRVSVWITEWNKLFYDALAEFNGSVMPQLVLSYLGYIGLIVAFIVLGNALRKLLIFRWREHLTQQFQQQWLHQHNHYRLTFLTALDNPDQRIAEDCALLAEQSIDLFKYFVMNIAKLGAFVTILWQLSGVQTIELAGTTWTIHGYLVWVALIYSLLCTLFIHFIGHKLQDLNIERQHKEADYRATLLRVRDNSEQIAFYHGEKQEISRLSHRFQAIKQNWFELIKREMKVETFSASYLRLSMFIPIFATLPMYLARTMTFGDMMQARSAFSNVQDGFGWFMDYYKRLIEWAAVIKRLHQFQQALQQTEQQSQPTIYQGEQPSLKVENLCVQTPQGKPLFANFSLNLTACDWVLLEGKSGIGKSTLLRTLAGLWQYYQGDIQLQARSVLFLPQKPYLAEDSLRAVLSYPNTPEQDNARLQQLLNQVGLAHLTDFLDESREWQKQLSGGEQQRISLARALLHRPQMLFLDEATNQLDDVSAHALMTLLRQELAESLCIAISHQDVVKSLFGEQRLKIR</sequence>
<dbReference type="GO" id="GO:0005524">
    <property type="term" value="F:ATP binding"/>
    <property type="evidence" value="ECO:0007669"/>
    <property type="project" value="UniProtKB-KW"/>
</dbReference>
<evidence type="ECO:0000256" key="6">
    <source>
        <dbReference type="ARBA" id="ARBA00022989"/>
    </source>
</evidence>
<organism evidence="11 12">
    <name type="scientific">Glaesserella australis</name>
    <dbReference type="NCBI Taxonomy" id="2094024"/>
    <lineage>
        <taxon>Bacteria</taxon>
        <taxon>Pseudomonadati</taxon>
        <taxon>Pseudomonadota</taxon>
        <taxon>Gammaproteobacteria</taxon>
        <taxon>Pasteurellales</taxon>
        <taxon>Pasteurellaceae</taxon>
        <taxon>Glaesserella</taxon>
    </lineage>
</organism>
<dbReference type="InterPro" id="IPR011527">
    <property type="entry name" value="ABC1_TM_dom"/>
</dbReference>
<evidence type="ECO:0000256" key="7">
    <source>
        <dbReference type="ARBA" id="ARBA00023136"/>
    </source>
</evidence>
<feature type="transmembrane region" description="Helical" evidence="8">
    <location>
        <begin position="143"/>
        <end position="162"/>
    </location>
</feature>
<evidence type="ECO:0000259" key="9">
    <source>
        <dbReference type="PROSITE" id="PS50893"/>
    </source>
</evidence>
<keyword evidence="12" id="KW-1185">Reference proteome</keyword>
<dbReference type="Gene3D" id="1.20.1560.10">
    <property type="entry name" value="ABC transporter type 1, transmembrane domain"/>
    <property type="match status" value="1"/>
</dbReference>
<dbReference type="Gene3D" id="3.40.50.300">
    <property type="entry name" value="P-loop containing nucleotide triphosphate hydrolases"/>
    <property type="match status" value="1"/>
</dbReference>
<dbReference type="EMBL" id="PTPX01000018">
    <property type="protein sequence ID" value="RAL18192.1"/>
    <property type="molecule type" value="Genomic_DNA"/>
</dbReference>
<feature type="transmembrane region" description="Helical" evidence="8">
    <location>
        <begin position="273"/>
        <end position="292"/>
    </location>
</feature>
<dbReference type="PROSITE" id="PS00211">
    <property type="entry name" value="ABC_TRANSPORTER_1"/>
    <property type="match status" value="1"/>
</dbReference>
<protein>
    <submittedName>
        <fullName evidence="11">ABC transporter ATP-binding protein</fullName>
    </submittedName>
</protein>
<evidence type="ECO:0000256" key="8">
    <source>
        <dbReference type="SAM" id="Phobius"/>
    </source>
</evidence>
<dbReference type="PROSITE" id="PS50929">
    <property type="entry name" value="ABC_TM1F"/>
    <property type="match status" value="1"/>
</dbReference>
<evidence type="ECO:0000313" key="11">
    <source>
        <dbReference type="EMBL" id="RAL18192.1"/>
    </source>
</evidence>
<keyword evidence="6 8" id="KW-1133">Transmembrane helix</keyword>
<dbReference type="InterPro" id="IPR050835">
    <property type="entry name" value="ABC_transporter_sub-D"/>
</dbReference>
<keyword evidence="5 11" id="KW-0067">ATP-binding</keyword>
<name>A0A328BYN3_9PAST</name>
<comment type="subcellular location">
    <subcellularLocation>
        <location evidence="1">Cell membrane</location>
        <topology evidence="1">Multi-pass membrane protein</topology>
    </subcellularLocation>
</comment>
<gene>
    <name evidence="11" type="ORF">C5N92_09145</name>
</gene>
<dbReference type="Pfam" id="PF06472">
    <property type="entry name" value="ABC_membrane_2"/>
    <property type="match status" value="1"/>
</dbReference>
<evidence type="ECO:0000259" key="10">
    <source>
        <dbReference type="PROSITE" id="PS50929"/>
    </source>
</evidence>
<dbReference type="Proteomes" id="UP000248689">
    <property type="component" value="Unassembled WGS sequence"/>
</dbReference>
<evidence type="ECO:0000256" key="4">
    <source>
        <dbReference type="ARBA" id="ARBA00022741"/>
    </source>
</evidence>
<keyword evidence="2" id="KW-0813">Transport</keyword>
<dbReference type="PANTHER" id="PTHR11384:SF59">
    <property type="entry name" value="LYSOSOMAL COBALAMIN TRANSPORTER ABCD4"/>
    <property type="match status" value="1"/>
</dbReference>
<proteinExistence type="predicted"/>
<dbReference type="GO" id="GO:0005886">
    <property type="term" value="C:plasma membrane"/>
    <property type="evidence" value="ECO:0007669"/>
    <property type="project" value="UniProtKB-SubCell"/>
</dbReference>
<dbReference type="GO" id="GO:0016887">
    <property type="term" value="F:ATP hydrolysis activity"/>
    <property type="evidence" value="ECO:0007669"/>
    <property type="project" value="InterPro"/>
</dbReference>
<evidence type="ECO:0000256" key="3">
    <source>
        <dbReference type="ARBA" id="ARBA00022692"/>
    </source>
</evidence>
<feature type="transmembrane region" description="Helical" evidence="8">
    <location>
        <begin position="65"/>
        <end position="87"/>
    </location>
</feature>